<reference evidence="1 2" key="1">
    <citation type="submission" date="2013-12" db="EMBL/GenBank/DDBJ databases">
        <authorList>
            <consortium name="DOE Joint Genome Institute"/>
            <person name="Eisen J."/>
            <person name="Huntemann M."/>
            <person name="Han J."/>
            <person name="Chen A."/>
            <person name="Kyrpides N."/>
            <person name="Mavromatis K."/>
            <person name="Markowitz V."/>
            <person name="Palaniappan K."/>
            <person name="Ivanova N."/>
            <person name="Schaumberg A."/>
            <person name="Pati A."/>
            <person name="Liolios K."/>
            <person name="Nordberg H.P."/>
            <person name="Cantor M.N."/>
            <person name="Hua S.X."/>
            <person name="Woyke T."/>
        </authorList>
    </citation>
    <scope>NUCLEOTIDE SEQUENCE [LARGE SCALE GENOMIC DNA]</scope>
    <source>
        <strain evidence="2">DSM 19437</strain>
    </source>
</reference>
<accession>W0F068</accession>
<proteinExistence type="predicted"/>
<dbReference type="Proteomes" id="UP000003586">
    <property type="component" value="Chromosome"/>
</dbReference>
<dbReference type="HOGENOM" id="CLU_857113_0_0_10"/>
<dbReference type="EMBL" id="CP007035">
    <property type="protein sequence ID" value="AHF16407.1"/>
    <property type="molecule type" value="Genomic_DNA"/>
</dbReference>
<keyword evidence="2" id="KW-1185">Reference proteome</keyword>
<dbReference type="RefSeq" id="WP_008587487.1">
    <property type="nucleotide sequence ID" value="NZ_CP007035.1"/>
</dbReference>
<organism evidence="1 2">
    <name type="scientific">Niabella soli DSM 19437</name>
    <dbReference type="NCBI Taxonomy" id="929713"/>
    <lineage>
        <taxon>Bacteria</taxon>
        <taxon>Pseudomonadati</taxon>
        <taxon>Bacteroidota</taxon>
        <taxon>Chitinophagia</taxon>
        <taxon>Chitinophagales</taxon>
        <taxon>Chitinophagaceae</taxon>
        <taxon>Niabella</taxon>
    </lineage>
</organism>
<evidence type="ECO:0000313" key="1">
    <source>
        <dbReference type="EMBL" id="AHF16407.1"/>
    </source>
</evidence>
<sequence>MKNMKLYMVLIVLLVPVLLFAQQRLYYFQDQRTGLIGVRDQAGTVIIPARGHFYRELDSRQPIADSLINLLDVRHRRDSTAAVAFGSTYDRRGNFKFHPMAFDNGPDYFVEGLSRCVDNGKVGFVNLQGAVVIRPQWDWMSPFNYGYASGCNKCYLDRSTDPEHASVALNAGGEKIYINRQGQSVPLMNHRQSDKDLPIDGGFLPYPFHYDASEQSIVDSLNALEALSKIYAAYLPKPVTGTSGQLHFEILEAPTAADPYYQIQGFTYDDMQGVDQFLFFRDRAGRFYHAGPGGRLIPMNNWLKASLQNCGRYFNEHRNAPNKFNVNQYLKEL</sequence>
<dbReference type="Pfam" id="PF14903">
    <property type="entry name" value="WG_beta_rep"/>
    <property type="match status" value="1"/>
</dbReference>
<protein>
    <recommendedName>
        <fullName evidence="3">WG repeat-containing protein</fullName>
    </recommendedName>
</protein>
<dbReference type="STRING" id="929713.NIASO_17035"/>
<dbReference type="eggNOG" id="ENOG503338Z">
    <property type="taxonomic scope" value="Bacteria"/>
</dbReference>
<evidence type="ECO:0000313" key="2">
    <source>
        <dbReference type="Proteomes" id="UP000003586"/>
    </source>
</evidence>
<dbReference type="OrthoDB" id="697275at2"/>
<dbReference type="InterPro" id="IPR032774">
    <property type="entry name" value="WG_beta_rep"/>
</dbReference>
<evidence type="ECO:0008006" key="3">
    <source>
        <dbReference type="Google" id="ProtNLM"/>
    </source>
</evidence>
<name>W0F068_9BACT</name>
<dbReference type="AlphaFoldDB" id="W0F068"/>
<dbReference type="KEGG" id="nso:NIASO_17035"/>
<gene>
    <name evidence="1" type="ORF">NIASO_17035</name>
</gene>